<dbReference type="PANTHER" id="PTHR43028">
    <property type="entry name" value="3'(2'),5'-BISPHOSPHATE NUCLEOTIDASE 1"/>
    <property type="match status" value="1"/>
</dbReference>
<dbReference type="GO" id="GO:0005737">
    <property type="term" value="C:cytoplasm"/>
    <property type="evidence" value="ECO:0007669"/>
    <property type="project" value="UniProtKB-ARBA"/>
</dbReference>
<dbReference type="InterPro" id="IPR050725">
    <property type="entry name" value="CysQ/Inositol_MonoPase"/>
</dbReference>
<evidence type="ECO:0000313" key="19">
    <source>
        <dbReference type="WBParaSite" id="MCU_003188-RB"/>
    </source>
</evidence>
<evidence type="ECO:0000256" key="12">
    <source>
        <dbReference type="ARBA" id="ARBA00023136"/>
    </source>
</evidence>
<feature type="binding site" evidence="15">
    <location>
        <position position="306"/>
    </location>
    <ligand>
        <name>Mg(2+)</name>
        <dbReference type="ChEBI" id="CHEBI:18420"/>
        <label>1</label>
        <note>catalytic</note>
    </ligand>
</feature>
<evidence type="ECO:0000256" key="15">
    <source>
        <dbReference type="PIRSR" id="PIRSR600760-2"/>
    </source>
</evidence>
<evidence type="ECO:0000313" key="17">
    <source>
        <dbReference type="Proteomes" id="UP000267029"/>
    </source>
</evidence>
<dbReference type="InterPro" id="IPR000760">
    <property type="entry name" value="Inositol_monophosphatase-like"/>
</dbReference>
<dbReference type="EMBL" id="UXSR01000050">
    <property type="protein sequence ID" value="VDD74553.1"/>
    <property type="molecule type" value="Genomic_DNA"/>
</dbReference>
<feature type="binding site" evidence="15">
    <location>
        <position position="181"/>
    </location>
    <ligand>
        <name>Mg(2+)</name>
        <dbReference type="ChEBI" id="CHEBI:18420"/>
        <label>1</label>
        <note>catalytic</note>
    </ligand>
</feature>
<comment type="similarity">
    <text evidence="5">Belongs to the inositol monophosphatase superfamily.</text>
</comment>
<dbReference type="Gene3D" id="3.40.190.80">
    <property type="match status" value="1"/>
</dbReference>
<dbReference type="OrthoDB" id="74460at2759"/>
<dbReference type="EC" id="3.1.3.25" evidence="6"/>
<comment type="cofactor">
    <cofactor evidence="2 15">
        <name>Mg(2+)</name>
        <dbReference type="ChEBI" id="CHEBI:18420"/>
    </cofactor>
</comment>
<dbReference type="GO" id="GO:0008254">
    <property type="term" value="F:3'-nucleotidase activity"/>
    <property type="evidence" value="ECO:0007669"/>
    <property type="project" value="TreeGrafter"/>
</dbReference>
<evidence type="ECO:0000256" key="8">
    <source>
        <dbReference type="ARBA" id="ARBA00022723"/>
    </source>
</evidence>
<keyword evidence="12" id="KW-0472">Membrane</keyword>
<evidence type="ECO:0000256" key="6">
    <source>
        <dbReference type="ARBA" id="ARBA00013106"/>
    </source>
</evidence>
<keyword evidence="10 15" id="KW-0460">Magnesium</keyword>
<dbReference type="Gene3D" id="3.30.540.10">
    <property type="entry name" value="Fructose-1,6-Bisphosphatase, subunit A, domain 1"/>
    <property type="match status" value="1"/>
</dbReference>
<keyword evidence="9" id="KW-0378">Hydrolase</keyword>
<gene>
    <name evidence="16" type="ORF">MCOS_LOCUS556</name>
</gene>
<dbReference type="GO" id="GO:0046854">
    <property type="term" value="P:phosphatidylinositol phosphate biosynthetic process"/>
    <property type="evidence" value="ECO:0007669"/>
    <property type="project" value="InterPro"/>
</dbReference>
<dbReference type="PANTHER" id="PTHR43028:SF4">
    <property type="entry name" value="INOSITOL MONOPHOSPHATASE 3"/>
    <property type="match status" value="1"/>
</dbReference>
<comment type="pathway">
    <text evidence="4">Polyol metabolism; myo-inositol biosynthesis; myo-inositol from D-glucose 6-phosphate: step 2/2.</text>
</comment>
<feature type="binding site" evidence="15">
    <location>
        <position position="179"/>
    </location>
    <ligand>
        <name>Mg(2+)</name>
        <dbReference type="ChEBI" id="CHEBI:18420"/>
        <label>1</label>
        <note>catalytic</note>
    </ligand>
</feature>
<dbReference type="AlphaFoldDB" id="A0A0R3U292"/>
<keyword evidence="17" id="KW-1185">Reference proteome</keyword>
<comment type="catalytic activity">
    <reaction evidence="1">
        <text>a myo-inositol phosphate + H2O = myo-inositol + phosphate</text>
        <dbReference type="Rhea" id="RHEA:24056"/>
        <dbReference type="ChEBI" id="CHEBI:15377"/>
        <dbReference type="ChEBI" id="CHEBI:17268"/>
        <dbReference type="ChEBI" id="CHEBI:43474"/>
        <dbReference type="ChEBI" id="CHEBI:84139"/>
        <dbReference type="EC" id="3.1.3.25"/>
    </reaction>
</comment>
<accession>A0A0R3U292</accession>
<dbReference type="SUPFAM" id="SSF56655">
    <property type="entry name" value="Carbohydrate phosphatase"/>
    <property type="match status" value="1"/>
</dbReference>
<dbReference type="GO" id="GO:0046872">
    <property type="term" value="F:metal ion binding"/>
    <property type="evidence" value="ECO:0007669"/>
    <property type="project" value="UniProtKB-KW"/>
</dbReference>
<proteinExistence type="inferred from homology"/>
<dbReference type="WBParaSite" id="MCU_003188-RB">
    <property type="protein sequence ID" value="MCU_003188-RB"/>
    <property type="gene ID" value="MCU_003188"/>
</dbReference>
<evidence type="ECO:0000313" key="16">
    <source>
        <dbReference type="EMBL" id="VDD74553.1"/>
    </source>
</evidence>
<keyword evidence="8 15" id="KW-0479">Metal-binding</keyword>
<evidence type="ECO:0000256" key="3">
    <source>
        <dbReference type="ARBA" id="ARBA00004167"/>
    </source>
</evidence>
<evidence type="ECO:0000256" key="14">
    <source>
        <dbReference type="ARBA" id="ARBA00042949"/>
    </source>
</evidence>
<dbReference type="GO" id="GO:0012505">
    <property type="term" value="C:endomembrane system"/>
    <property type="evidence" value="ECO:0007669"/>
    <property type="project" value="TreeGrafter"/>
</dbReference>
<reference evidence="18 19" key="2">
    <citation type="submission" date="2019-11" db="UniProtKB">
        <authorList>
            <consortium name="WormBaseParasite"/>
        </authorList>
    </citation>
    <scope>IDENTIFICATION</scope>
</reference>
<dbReference type="STRING" id="53468.A0A0R3U292"/>
<feature type="binding site" evidence="15">
    <location>
        <position position="182"/>
    </location>
    <ligand>
        <name>Mg(2+)</name>
        <dbReference type="ChEBI" id="CHEBI:18420"/>
        <label>1</label>
        <note>catalytic</note>
    </ligand>
</feature>
<reference evidence="16 17" key="1">
    <citation type="submission" date="2018-10" db="EMBL/GenBank/DDBJ databases">
        <authorList>
            <consortium name="Pathogen Informatics"/>
        </authorList>
    </citation>
    <scope>NUCLEOTIDE SEQUENCE [LARGE SCALE GENOMIC DNA]</scope>
</reference>
<evidence type="ECO:0000256" key="13">
    <source>
        <dbReference type="ARBA" id="ARBA00042119"/>
    </source>
</evidence>
<organism evidence="19">
    <name type="scientific">Mesocestoides corti</name>
    <name type="common">Flatworm</name>
    <dbReference type="NCBI Taxonomy" id="53468"/>
    <lineage>
        <taxon>Eukaryota</taxon>
        <taxon>Metazoa</taxon>
        <taxon>Spiralia</taxon>
        <taxon>Lophotrochozoa</taxon>
        <taxon>Platyhelminthes</taxon>
        <taxon>Cestoda</taxon>
        <taxon>Eucestoda</taxon>
        <taxon>Cyclophyllidea</taxon>
        <taxon>Mesocestoididae</taxon>
        <taxon>Mesocestoides</taxon>
    </lineage>
</organism>
<dbReference type="Proteomes" id="UP000267029">
    <property type="component" value="Unassembled WGS sequence"/>
</dbReference>
<evidence type="ECO:0000256" key="5">
    <source>
        <dbReference type="ARBA" id="ARBA00009759"/>
    </source>
</evidence>
<evidence type="ECO:0000256" key="2">
    <source>
        <dbReference type="ARBA" id="ARBA00001946"/>
    </source>
</evidence>
<evidence type="ECO:0000256" key="7">
    <source>
        <dbReference type="ARBA" id="ARBA00022692"/>
    </source>
</evidence>
<dbReference type="InterPro" id="IPR020550">
    <property type="entry name" value="Inositol_monophosphatase_CS"/>
</dbReference>
<dbReference type="Pfam" id="PF00459">
    <property type="entry name" value="Inositol_P"/>
    <property type="match status" value="1"/>
</dbReference>
<evidence type="ECO:0000256" key="4">
    <source>
        <dbReference type="ARBA" id="ARBA00005152"/>
    </source>
</evidence>
<dbReference type="PROSITE" id="PS00630">
    <property type="entry name" value="IMP_2"/>
    <property type="match status" value="1"/>
</dbReference>
<feature type="binding site" evidence="15">
    <location>
        <position position="128"/>
    </location>
    <ligand>
        <name>Mg(2+)</name>
        <dbReference type="ChEBI" id="CHEBI:18420"/>
        <label>1</label>
        <note>catalytic</note>
    </ligand>
</feature>
<dbReference type="GO" id="GO:0016020">
    <property type="term" value="C:membrane"/>
    <property type="evidence" value="ECO:0007669"/>
    <property type="project" value="UniProtKB-SubCell"/>
</dbReference>
<dbReference type="FunFam" id="3.30.540.10:FF:000012">
    <property type="entry name" value="Blast:Putative inositol monophosphatase 3"/>
    <property type="match status" value="1"/>
</dbReference>
<dbReference type="WBParaSite" id="MCU_003188-RA">
    <property type="protein sequence ID" value="MCU_003188-RA"/>
    <property type="gene ID" value="MCU_003188"/>
</dbReference>
<protein>
    <recommendedName>
        <fullName evidence="6">inositol-phosphate phosphatase</fullName>
        <ecNumber evidence="6">3.1.3.25</ecNumber>
    </recommendedName>
    <alternativeName>
        <fullName evidence="14">Inositol-1(or 4)-monophosphatase 3</fullName>
    </alternativeName>
    <alternativeName>
        <fullName evidence="13">Myo-inositol monophosphatase A3</fullName>
    </alternativeName>
</protein>
<evidence type="ECO:0000256" key="1">
    <source>
        <dbReference type="ARBA" id="ARBA00001033"/>
    </source>
</evidence>
<comment type="subcellular location">
    <subcellularLocation>
        <location evidence="3">Membrane</location>
        <topology evidence="3">Single-pass membrane protein</topology>
    </subcellularLocation>
</comment>
<dbReference type="GO" id="GO:0052834">
    <property type="term" value="F:inositol monophosphate phosphatase activity"/>
    <property type="evidence" value="ECO:0007669"/>
    <property type="project" value="UniProtKB-EC"/>
</dbReference>
<sequence>MVQISLTKKGIFVLVVGAVTFVLFLLSNGASPSSRADYEINPDVVSVRSIFVAVVSAVEEAGSAIKKMHNLSMGHLKSRTKSSLLKLDTSSGATSQEVVTEADLVSGYCIVRRLKLLRPDISSQVRSEERELPSHSALAVAMASSLSDTEAAERRRVLLSQLREQDLFLHLRQLSFWVDPLDATQEFSENLLQYVSVMVCASIHGEPVFGVVHFPFLNSTYWTSMGGQLSVNLQNVPGAVNRPTTPVRVLVSRSHTAPHLGDKVQEAFGPTPIEIIPAGGSGYKLIELALGNADLYIHVGGARRWDLCAPSAILHARGGVVRTMADTTRGFQFSPNDPDAIDDHSGVFAAASRSLFDKWAPTVARLYRSTFLSPPTKL</sequence>
<keyword evidence="11" id="KW-1133">Transmembrane helix</keyword>
<evidence type="ECO:0000256" key="10">
    <source>
        <dbReference type="ARBA" id="ARBA00022842"/>
    </source>
</evidence>
<name>A0A0R3U292_MESCO</name>
<evidence type="ECO:0000256" key="9">
    <source>
        <dbReference type="ARBA" id="ARBA00022801"/>
    </source>
</evidence>
<keyword evidence="7" id="KW-0812">Transmembrane</keyword>
<evidence type="ECO:0000313" key="18">
    <source>
        <dbReference type="WBParaSite" id="MCU_003188-RA"/>
    </source>
</evidence>
<evidence type="ECO:0000256" key="11">
    <source>
        <dbReference type="ARBA" id="ARBA00022989"/>
    </source>
</evidence>